<keyword evidence="6" id="KW-0804">Transcription</keyword>
<dbReference type="GO" id="GO:0005634">
    <property type="term" value="C:nucleus"/>
    <property type="evidence" value="ECO:0007669"/>
    <property type="project" value="UniProtKB-SubCell"/>
</dbReference>
<evidence type="ECO:0000256" key="7">
    <source>
        <dbReference type="ARBA" id="ARBA00023242"/>
    </source>
</evidence>
<reference evidence="12" key="1">
    <citation type="submission" date="2022-02" db="EMBL/GenBank/DDBJ databases">
        <authorList>
            <person name="Henning P.M."/>
            <person name="McCubbin A.G."/>
            <person name="Shore J.S."/>
        </authorList>
    </citation>
    <scope>NUCLEOTIDE SEQUENCE</scope>
    <source>
        <strain evidence="12">F60SS</strain>
        <tissue evidence="12">Leaves</tissue>
    </source>
</reference>
<dbReference type="SMART" id="SM00448">
    <property type="entry name" value="REC"/>
    <property type="match status" value="1"/>
</dbReference>
<sequence>MANDRAALVENNENAMPVIRSLKVLVVDSDSTTLAITSELLRSHGYSVITAGGGSEAIAIVKNKPSEVELILIDARLPDMDCLKLLKKIKKISNFPVFVISSENNDDHMVRCLARGAQLYLVRPITSDEVKYLWQYSFVRKRSAAALGGQGQGGNGADGGDQVENGSSEEDDSSDGGQSDNEDGNRKDKGKQKKDDNTKATPRKQKLVWTHDLQQRFMAAVCILGINEAQPKRILKLMKVPELTKENVSSHLQKHRLNLRRKKEAERNANIANGYHPSSSASITAQSPWSTSPFLNPNISNISYQPGSYLHFNQNLMNDPMPSSMPAFAPGGSHAFAPGGQFPMQVDPAGFNQPAGVPSQLDKDLDDPLSKLASSSGDFPMNMGRNQNNIVPIFESGAVPQPNFQPGSSSYTNMPNQAGSSTNMGKDPTSFTHMGNLDSQRFIMQGNSQQQGLHQMPQLPLQEAGTFVQMGNPNPQGFLMQNESLPGVVQDMELFDSSDIEELLNLVQEPQQPHPDDPSGLFHSGDMNMGTDKDDFHFP</sequence>
<dbReference type="InterPro" id="IPR001789">
    <property type="entry name" value="Sig_transdc_resp-reg_receiver"/>
</dbReference>
<feature type="modified residue" description="4-aspartylphosphate" evidence="8">
    <location>
        <position position="74"/>
    </location>
</feature>
<evidence type="ECO:0000313" key="12">
    <source>
        <dbReference type="EMBL" id="KAJ4835516.1"/>
    </source>
</evidence>
<dbReference type="InterPro" id="IPR011006">
    <property type="entry name" value="CheY-like_superfamily"/>
</dbReference>
<gene>
    <name evidence="12" type="ORF">Tsubulata_023286</name>
</gene>
<dbReference type="InterPro" id="IPR006447">
    <property type="entry name" value="Myb_dom_plants"/>
</dbReference>
<keyword evidence="2 8" id="KW-0597">Phosphoprotein</keyword>
<feature type="compositionally biased region" description="Basic and acidic residues" evidence="9">
    <location>
        <begin position="183"/>
        <end position="198"/>
    </location>
</feature>
<dbReference type="PROSITE" id="PS50110">
    <property type="entry name" value="RESPONSE_REGULATORY"/>
    <property type="match status" value="1"/>
</dbReference>
<evidence type="ECO:0000256" key="4">
    <source>
        <dbReference type="ARBA" id="ARBA00023015"/>
    </source>
</evidence>
<dbReference type="Proteomes" id="UP001141552">
    <property type="component" value="Unassembled WGS sequence"/>
</dbReference>
<evidence type="ECO:0000256" key="2">
    <source>
        <dbReference type="ARBA" id="ARBA00022553"/>
    </source>
</evidence>
<name>A0A9Q0JAL9_9ROSI</name>
<dbReference type="GO" id="GO:0003677">
    <property type="term" value="F:DNA binding"/>
    <property type="evidence" value="ECO:0007669"/>
    <property type="project" value="InterPro"/>
</dbReference>
<comment type="caution">
    <text evidence="12">The sequence shown here is derived from an EMBL/GenBank/DDBJ whole genome shotgun (WGS) entry which is preliminary data.</text>
</comment>
<keyword evidence="3" id="KW-0902">Two-component regulatory system</keyword>
<feature type="compositionally biased region" description="Gly residues" evidence="9">
    <location>
        <begin position="148"/>
        <end position="159"/>
    </location>
</feature>
<evidence type="ECO:0000259" key="10">
    <source>
        <dbReference type="PROSITE" id="PS50110"/>
    </source>
</evidence>
<evidence type="ECO:0000256" key="5">
    <source>
        <dbReference type="ARBA" id="ARBA00023159"/>
    </source>
</evidence>
<dbReference type="GO" id="GO:0000160">
    <property type="term" value="P:phosphorelay signal transduction system"/>
    <property type="evidence" value="ECO:0007669"/>
    <property type="project" value="UniProtKB-KW"/>
</dbReference>
<dbReference type="Gene3D" id="1.10.10.60">
    <property type="entry name" value="Homeodomain-like"/>
    <property type="match status" value="1"/>
</dbReference>
<dbReference type="OrthoDB" id="21225at2759"/>
<dbReference type="InterPro" id="IPR017930">
    <property type="entry name" value="Myb_dom"/>
</dbReference>
<dbReference type="AlphaFoldDB" id="A0A9Q0JAL9"/>
<dbReference type="PANTHER" id="PTHR43874">
    <property type="entry name" value="TWO-COMPONENT RESPONSE REGULATOR"/>
    <property type="match status" value="1"/>
</dbReference>
<dbReference type="EMBL" id="JAKUCV010004386">
    <property type="protein sequence ID" value="KAJ4835516.1"/>
    <property type="molecule type" value="Genomic_DNA"/>
</dbReference>
<feature type="region of interest" description="Disordered" evidence="9">
    <location>
        <begin position="509"/>
        <end position="539"/>
    </location>
</feature>
<comment type="subcellular location">
    <subcellularLocation>
        <location evidence="1">Nucleus</location>
    </subcellularLocation>
</comment>
<feature type="domain" description="Response regulatory" evidence="10">
    <location>
        <begin position="23"/>
        <end position="138"/>
    </location>
</feature>
<evidence type="ECO:0000256" key="9">
    <source>
        <dbReference type="SAM" id="MobiDB-lite"/>
    </source>
</evidence>
<feature type="domain" description="HTH myb-type" evidence="11">
    <location>
        <begin position="201"/>
        <end position="260"/>
    </location>
</feature>
<dbReference type="Gene3D" id="3.40.50.2300">
    <property type="match status" value="1"/>
</dbReference>
<dbReference type="Pfam" id="PF00072">
    <property type="entry name" value="Response_reg"/>
    <property type="match status" value="1"/>
</dbReference>
<evidence type="ECO:0000256" key="3">
    <source>
        <dbReference type="ARBA" id="ARBA00023012"/>
    </source>
</evidence>
<dbReference type="PROSITE" id="PS51294">
    <property type="entry name" value="HTH_MYB"/>
    <property type="match status" value="1"/>
</dbReference>
<dbReference type="InterPro" id="IPR009057">
    <property type="entry name" value="Homeodomain-like_sf"/>
</dbReference>
<dbReference type="FunFam" id="1.10.10.60:FF:000007">
    <property type="entry name" value="Two-component response regulator"/>
    <property type="match status" value="1"/>
</dbReference>
<evidence type="ECO:0008006" key="14">
    <source>
        <dbReference type="Google" id="ProtNLM"/>
    </source>
</evidence>
<keyword evidence="5" id="KW-0010">Activator</keyword>
<dbReference type="PANTHER" id="PTHR43874:SF58">
    <property type="entry name" value="TWO-COMPONENT RESPONSE REGULATOR-LIKE APRR8-RELATED"/>
    <property type="match status" value="1"/>
</dbReference>
<dbReference type="SUPFAM" id="SSF46689">
    <property type="entry name" value="Homeodomain-like"/>
    <property type="match status" value="1"/>
</dbReference>
<protein>
    <recommendedName>
        <fullName evidence="14">Response regulatory domain-containing protein</fullName>
    </recommendedName>
</protein>
<dbReference type="InterPro" id="IPR045279">
    <property type="entry name" value="ARR-like"/>
</dbReference>
<evidence type="ECO:0000256" key="1">
    <source>
        <dbReference type="ARBA" id="ARBA00004123"/>
    </source>
</evidence>
<dbReference type="NCBIfam" id="TIGR01557">
    <property type="entry name" value="myb_SHAQKYF"/>
    <property type="match status" value="1"/>
</dbReference>
<dbReference type="SUPFAM" id="SSF52172">
    <property type="entry name" value="CheY-like"/>
    <property type="match status" value="1"/>
</dbReference>
<dbReference type="GO" id="GO:0009736">
    <property type="term" value="P:cytokinin-activated signaling pathway"/>
    <property type="evidence" value="ECO:0007669"/>
    <property type="project" value="InterPro"/>
</dbReference>
<evidence type="ECO:0000256" key="6">
    <source>
        <dbReference type="ARBA" id="ARBA00023163"/>
    </source>
</evidence>
<accession>A0A9Q0JAL9</accession>
<organism evidence="12 13">
    <name type="scientific">Turnera subulata</name>
    <dbReference type="NCBI Taxonomy" id="218843"/>
    <lineage>
        <taxon>Eukaryota</taxon>
        <taxon>Viridiplantae</taxon>
        <taxon>Streptophyta</taxon>
        <taxon>Embryophyta</taxon>
        <taxon>Tracheophyta</taxon>
        <taxon>Spermatophyta</taxon>
        <taxon>Magnoliopsida</taxon>
        <taxon>eudicotyledons</taxon>
        <taxon>Gunneridae</taxon>
        <taxon>Pentapetalae</taxon>
        <taxon>rosids</taxon>
        <taxon>fabids</taxon>
        <taxon>Malpighiales</taxon>
        <taxon>Passifloraceae</taxon>
        <taxon>Turnera</taxon>
    </lineage>
</organism>
<evidence type="ECO:0000313" key="13">
    <source>
        <dbReference type="Proteomes" id="UP001141552"/>
    </source>
</evidence>
<proteinExistence type="predicted"/>
<keyword evidence="13" id="KW-1185">Reference proteome</keyword>
<keyword evidence="4" id="KW-0805">Transcription regulation</keyword>
<evidence type="ECO:0000256" key="8">
    <source>
        <dbReference type="PROSITE-ProRule" id="PRU00169"/>
    </source>
</evidence>
<reference evidence="12" key="2">
    <citation type="journal article" date="2023" name="Plants (Basel)">
        <title>Annotation of the Turnera subulata (Passifloraceae) Draft Genome Reveals the S-Locus Evolved after the Divergence of Turneroideae from Passifloroideae in a Stepwise Manner.</title>
        <authorList>
            <person name="Henning P.M."/>
            <person name="Roalson E.H."/>
            <person name="Mir W."/>
            <person name="McCubbin A.G."/>
            <person name="Shore J.S."/>
        </authorList>
    </citation>
    <scope>NUCLEOTIDE SEQUENCE</scope>
    <source>
        <strain evidence="12">F60SS</strain>
    </source>
</reference>
<evidence type="ECO:0000259" key="11">
    <source>
        <dbReference type="PROSITE" id="PS51294"/>
    </source>
</evidence>
<feature type="region of interest" description="Disordered" evidence="9">
    <location>
        <begin position="147"/>
        <end position="207"/>
    </location>
</feature>
<keyword evidence="7" id="KW-0539">Nucleus</keyword>